<keyword evidence="14" id="KW-0862">Zinc</keyword>
<comment type="subunit">
    <text evidence="15">Homodimer.</text>
</comment>
<evidence type="ECO:0000256" key="10">
    <source>
        <dbReference type="ARBA" id="ARBA00023134"/>
    </source>
</evidence>
<comment type="caution">
    <text evidence="17">The sequence shown here is derived from an EMBL/GenBank/DDBJ whole genome shotgun (WGS) entry which is preliminary data.</text>
</comment>
<dbReference type="Gene3D" id="3.90.870.10">
    <property type="entry name" value="DHBP synthase"/>
    <property type="match status" value="1"/>
</dbReference>
<evidence type="ECO:0000313" key="18">
    <source>
        <dbReference type="Proteomes" id="UP000321794"/>
    </source>
</evidence>
<reference evidence="17 18" key="1">
    <citation type="submission" date="2019-07" db="EMBL/GenBank/DDBJ databases">
        <title>Whole genome shotgun sequence of Lactobacillus zymae NBRC 107157.</title>
        <authorList>
            <person name="Hosoyama A."/>
            <person name="Uohara A."/>
            <person name="Ohji S."/>
            <person name="Ichikawa N."/>
        </authorList>
    </citation>
    <scope>NUCLEOTIDE SEQUENCE [LARGE SCALE GENOMIC DNA]</scope>
    <source>
        <strain evidence="17 18">NBRC 107157</strain>
    </source>
</reference>
<keyword evidence="5 15" id="KW-0686">Riboflavin biosynthesis</keyword>
<dbReference type="EMBL" id="BJZK01000016">
    <property type="protein sequence ID" value="GEO72231.1"/>
    <property type="molecule type" value="Genomic_DNA"/>
</dbReference>
<gene>
    <name evidence="14 17" type="primary">ribA</name>
    <name evidence="15" type="synonym">ribB</name>
    <name evidence="17" type="ORF">LZY01_13990</name>
</gene>
<feature type="binding site" evidence="15">
    <location>
        <position position="144"/>
    </location>
    <ligand>
        <name>Mg(2+)</name>
        <dbReference type="ChEBI" id="CHEBI:18420"/>
        <label>2</label>
    </ligand>
</feature>
<dbReference type="InterPro" id="IPR032677">
    <property type="entry name" value="GTP_cyclohydro_II"/>
</dbReference>
<dbReference type="HAMAP" id="MF_00180">
    <property type="entry name" value="RibB"/>
    <property type="match status" value="1"/>
</dbReference>
<comment type="catalytic activity">
    <reaction evidence="1 15">
        <text>D-ribulose 5-phosphate = (2S)-2-hydroxy-3-oxobutyl phosphate + formate + H(+)</text>
        <dbReference type="Rhea" id="RHEA:18457"/>
        <dbReference type="ChEBI" id="CHEBI:15378"/>
        <dbReference type="ChEBI" id="CHEBI:15740"/>
        <dbReference type="ChEBI" id="CHEBI:58121"/>
        <dbReference type="ChEBI" id="CHEBI:58830"/>
        <dbReference type="EC" id="4.1.99.12"/>
    </reaction>
</comment>
<dbReference type="SUPFAM" id="SSF142695">
    <property type="entry name" value="RibA-like"/>
    <property type="match status" value="1"/>
</dbReference>
<dbReference type="InterPro" id="IPR017945">
    <property type="entry name" value="DHBP_synth_RibB-like_a/b_dom"/>
</dbReference>
<keyword evidence="11 15" id="KW-0464">Manganese</keyword>
<evidence type="ECO:0000256" key="14">
    <source>
        <dbReference type="HAMAP-Rule" id="MF_00179"/>
    </source>
</evidence>
<dbReference type="InterPro" id="IPR000926">
    <property type="entry name" value="RibA"/>
</dbReference>
<feature type="binding site" evidence="15">
    <location>
        <position position="34"/>
    </location>
    <ligand>
        <name>D-ribulose 5-phosphate</name>
        <dbReference type="ChEBI" id="CHEBI:58121"/>
    </ligand>
</feature>
<proteinExistence type="inferred from homology"/>
<dbReference type="InterPro" id="IPR036144">
    <property type="entry name" value="RibA-like_sf"/>
</dbReference>
<dbReference type="CDD" id="cd00641">
    <property type="entry name" value="GTP_cyclohydro2"/>
    <property type="match status" value="1"/>
</dbReference>
<evidence type="ECO:0000256" key="2">
    <source>
        <dbReference type="ARBA" id="ARBA00002284"/>
    </source>
</evidence>
<comment type="pathway">
    <text evidence="14">Cofactor biosynthesis; riboflavin biosynthesis; 5-amino-6-(D-ribitylamino)uracil from GTP: step 1/4.</text>
</comment>
<evidence type="ECO:0000256" key="8">
    <source>
        <dbReference type="ARBA" id="ARBA00022801"/>
    </source>
</evidence>
<keyword evidence="9 15" id="KW-0460">Magnesium</keyword>
<comment type="pathway">
    <text evidence="3 15">Cofactor biosynthesis; riboflavin biosynthesis; 2-hydroxy-3-oxobutyl phosphate from D-ribulose 5-phosphate: step 1/1.</text>
</comment>
<evidence type="ECO:0000256" key="5">
    <source>
        <dbReference type="ARBA" id="ARBA00022619"/>
    </source>
</evidence>
<feature type="active site" description="Nucleophile" evidence="14">
    <location>
        <position position="333"/>
    </location>
</feature>
<dbReference type="RefSeq" id="WP_057734518.1">
    <property type="nucleotide sequence ID" value="NZ_BJZK01000016.1"/>
</dbReference>
<evidence type="ECO:0000256" key="7">
    <source>
        <dbReference type="ARBA" id="ARBA00022741"/>
    </source>
</evidence>
<evidence type="ECO:0000256" key="6">
    <source>
        <dbReference type="ARBA" id="ARBA00022723"/>
    </source>
</evidence>
<feature type="binding site" evidence="15">
    <location>
        <begin position="29"/>
        <end position="30"/>
    </location>
    <ligand>
        <name>D-ribulose 5-phosphate</name>
        <dbReference type="ChEBI" id="CHEBI:58121"/>
    </ligand>
</feature>
<feature type="binding site" evidence="14">
    <location>
        <position position="259"/>
    </location>
    <ligand>
        <name>Zn(2+)</name>
        <dbReference type="ChEBI" id="CHEBI:29105"/>
        <note>catalytic</note>
    </ligand>
</feature>
<accession>A0ABQ0WYP7</accession>
<evidence type="ECO:0000256" key="13">
    <source>
        <dbReference type="ARBA" id="ARBA00049295"/>
    </source>
</evidence>
<dbReference type="SUPFAM" id="SSF55821">
    <property type="entry name" value="YrdC/RibB"/>
    <property type="match status" value="1"/>
</dbReference>
<feature type="domain" description="GTP cyclohydrolase II" evidence="16">
    <location>
        <begin position="213"/>
        <end position="373"/>
    </location>
</feature>
<keyword evidence="6 15" id="KW-0479">Metal-binding</keyword>
<comment type="similarity">
    <text evidence="4">In the N-terminal section; belongs to the DHBP synthase family.</text>
</comment>
<dbReference type="HAMAP" id="MF_00179">
    <property type="entry name" value="RibA"/>
    <property type="match status" value="1"/>
</dbReference>
<comment type="similarity">
    <text evidence="14">Belongs to the GTP cyclohydrolase II family.</text>
</comment>
<keyword evidence="18" id="KW-1185">Reference proteome</keyword>
<evidence type="ECO:0000256" key="3">
    <source>
        <dbReference type="ARBA" id="ARBA00004904"/>
    </source>
</evidence>
<feature type="binding site" evidence="14">
    <location>
        <position position="359"/>
    </location>
    <ligand>
        <name>GTP</name>
        <dbReference type="ChEBI" id="CHEBI:37565"/>
    </ligand>
</feature>
<evidence type="ECO:0000256" key="15">
    <source>
        <dbReference type="HAMAP-Rule" id="MF_00180"/>
    </source>
</evidence>
<feature type="binding site" evidence="15">
    <location>
        <position position="30"/>
    </location>
    <ligand>
        <name>Mg(2+)</name>
        <dbReference type="ChEBI" id="CHEBI:18420"/>
        <label>2</label>
    </ligand>
</feature>
<dbReference type="PANTHER" id="PTHR21327">
    <property type="entry name" value="GTP CYCLOHYDROLASE II-RELATED"/>
    <property type="match status" value="1"/>
</dbReference>
<feature type="binding site" evidence="14">
    <location>
        <begin position="297"/>
        <end position="299"/>
    </location>
    <ligand>
        <name>GTP</name>
        <dbReference type="ChEBI" id="CHEBI:37565"/>
    </ligand>
</feature>
<dbReference type="Gene3D" id="3.40.50.10990">
    <property type="entry name" value="GTP cyclohydrolase II"/>
    <property type="match status" value="1"/>
</dbReference>
<evidence type="ECO:0000313" key="17">
    <source>
        <dbReference type="EMBL" id="GEO72231.1"/>
    </source>
</evidence>
<dbReference type="InterPro" id="IPR000422">
    <property type="entry name" value="DHBP_synthase_RibB"/>
</dbReference>
<evidence type="ECO:0000256" key="11">
    <source>
        <dbReference type="ARBA" id="ARBA00023211"/>
    </source>
</evidence>
<sequence>MTTVTQRVETALTTLKAGGLVIVTDDDHREAEGDMIGLAEFVTPETVNKMVTNARGLLCVPMSAEIATNLGLHPMVTDATDAFGTAFTVSADAKSTTTGISAFDRATTIRQLASTAARPGDFYHPGHVFPLIAREHGTLARGGHTEAAVDLARLAGVRPVAYICEVLQRDGHMARRRQLKAFAEGIQMPLLSIQDIQTYRYQHNVDVAQAITQVHLPTKYGDFQLEAFATADDREPTLLISKGSIQPDEPLLLRVHSECLTGDLLGSQRCDCGEQLDLALKTIEQAGHGAVLYLRQEGRGIGLANKLRAYHLQEEGFDTVEANQQLGFQPDERHYDLVAAILHQKHVHQVTLLTNNPDKVTQLEDLGLQVTRQSLEVAPQATDRAYLKTKKLKFHHLLKEV</sequence>
<dbReference type="EC" id="3.5.4.25" evidence="14"/>
<feature type="binding site" evidence="14">
    <location>
        <position position="319"/>
    </location>
    <ligand>
        <name>GTP</name>
        <dbReference type="ChEBI" id="CHEBI:37565"/>
    </ligand>
</feature>
<feature type="site" description="Essential for catalytic activity" evidence="15">
    <location>
        <position position="127"/>
    </location>
</feature>
<dbReference type="NCBIfam" id="TIGR00505">
    <property type="entry name" value="ribA"/>
    <property type="match status" value="1"/>
</dbReference>
<comment type="function">
    <text evidence="2 15">Catalyzes the conversion of D-ribulose 5-phosphate to formate and 3,4-dihydroxy-2-butanone 4-phosphate.</text>
</comment>
<comment type="catalytic activity">
    <reaction evidence="13 14">
        <text>GTP + 4 H2O = 2,5-diamino-6-hydroxy-4-(5-phosphoribosylamino)-pyrimidine + formate + 2 phosphate + 3 H(+)</text>
        <dbReference type="Rhea" id="RHEA:23704"/>
        <dbReference type="ChEBI" id="CHEBI:15377"/>
        <dbReference type="ChEBI" id="CHEBI:15378"/>
        <dbReference type="ChEBI" id="CHEBI:15740"/>
        <dbReference type="ChEBI" id="CHEBI:37565"/>
        <dbReference type="ChEBI" id="CHEBI:43474"/>
        <dbReference type="ChEBI" id="CHEBI:58614"/>
        <dbReference type="EC" id="3.5.4.25"/>
    </reaction>
</comment>
<name>A0ABQ0WYP7_9LACO</name>
<dbReference type="PANTHER" id="PTHR21327:SF46">
    <property type="entry name" value="3,4-DIHYDROXY-2-BUTANONE 4-PHOSPHATE SYNTHASE"/>
    <property type="match status" value="1"/>
</dbReference>
<dbReference type="Pfam" id="PF00925">
    <property type="entry name" value="GTP_cyclohydro2"/>
    <property type="match status" value="1"/>
</dbReference>
<feature type="binding site" evidence="14">
    <location>
        <begin position="254"/>
        <end position="258"/>
    </location>
    <ligand>
        <name>GTP</name>
        <dbReference type="ChEBI" id="CHEBI:37565"/>
    </ligand>
</feature>
<feature type="binding site" evidence="14">
    <location>
        <position position="354"/>
    </location>
    <ligand>
        <name>GTP</name>
        <dbReference type="ChEBI" id="CHEBI:37565"/>
    </ligand>
</feature>
<comment type="cofactor">
    <cofactor evidence="15">
        <name>Mg(2+)</name>
        <dbReference type="ChEBI" id="CHEBI:18420"/>
    </cofactor>
    <cofactor evidence="15">
        <name>Mn(2+)</name>
        <dbReference type="ChEBI" id="CHEBI:29035"/>
    </cofactor>
    <text evidence="15">Binds 2 divalent metal cations per subunit. Magnesium or manganese.</text>
</comment>
<dbReference type="Pfam" id="PF00926">
    <property type="entry name" value="DHBP_synthase"/>
    <property type="match status" value="1"/>
</dbReference>
<evidence type="ECO:0000256" key="12">
    <source>
        <dbReference type="ARBA" id="ARBA00023239"/>
    </source>
</evidence>
<comment type="function">
    <text evidence="14">Catalyzes the conversion of GTP to 2,5-diamino-6-ribosylamino-4(3H)-pyrimidinone 5'-phosphate (DARP), formate and pyrophosphate.</text>
</comment>
<keyword evidence="8 14" id="KW-0378">Hydrolase</keyword>
<keyword evidence="7 14" id="KW-0547">Nucleotide-binding</keyword>
<feature type="active site" description="Proton acceptor" evidence="14">
    <location>
        <position position="331"/>
    </location>
</feature>
<feature type="binding site" evidence="15">
    <location>
        <begin position="141"/>
        <end position="145"/>
    </location>
    <ligand>
        <name>D-ribulose 5-phosphate</name>
        <dbReference type="ChEBI" id="CHEBI:58121"/>
    </ligand>
</feature>
<dbReference type="EC" id="4.1.99.12" evidence="15"/>
<organism evidence="17 18">
    <name type="scientific">Levilactobacillus zymae</name>
    <dbReference type="NCBI Taxonomy" id="267363"/>
    <lineage>
        <taxon>Bacteria</taxon>
        <taxon>Bacillati</taxon>
        <taxon>Bacillota</taxon>
        <taxon>Bacilli</taxon>
        <taxon>Lactobacillales</taxon>
        <taxon>Lactobacillaceae</taxon>
        <taxon>Levilactobacillus</taxon>
    </lineage>
</organism>
<dbReference type="Proteomes" id="UP000321794">
    <property type="component" value="Unassembled WGS sequence"/>
</dbReference>
<dbReference type="PIRSF" id="PIRSF001259">
    <property type="entry name" value="RibA"/>
    <property type="match status" value="1"/>
</dbReference>
<feature type="site" description="Essential for catalytic activity" evidence="15">
    <location>
        <position position="165"/>
    </location>
</feature>
<protein>
    <recommendedName>
        <fullName evidence="14 15">Multifunctional fusion protein</fullName>
    </recommendedName>
    <domain>
        <recommendedName>
            <fullName evidence="14">GTP cyclohydrolase-2</fullName>
            <ecNumber evidence="14">3.5.4.25</ecNumber>
        </recommendedName>
        <alternativeName>
            <fullName evidence="14">GTP cyclohydrolase II</fullName>
        </alternativeName>
    </domain>
    <domain>
        <recommendedName>
            <fullName evidence="15">3,4-dihydroxy-2-butanone 4-phosphate synthase</fullName>
            <shortName evidence="15">DHBP synthase</shortName>
            <ecNumber evidence="15">4.1.99.12</ecNumber>
        </recommendedName>
    </domain>
</protein>
<evidence type="ECO:0000256" key="9">
    <source>
        <dbReference type="ARBA" id="ARBA00022842"/>
    </source>
</evidence>
<evidence type="ECO:0000256" key="1">
    <source>
        <dbReference type="ARBA" id="ARBA00000141"/>
    </source>
</evidence>
<comment type="cofactor">
    <cofactor evidence="14">
        <name>Zn(2+)</name>
        <dbReference type="ChEBI" id="CHEBI:29105"/>
    </cofactor>
    <text evidence="14">Binds 1 zinc ion per subunit.</text>
</comment>
<evidence type="ECO:0000259" key="16">
    <source>
        <dbReference type="Pfam" id="PF00925"/>
    </source>
</evidence>
<dbReference type="NCBIfam" id="TIGR00506">
    <property type="entry name" value="ribB"/>
    <property type="match status" value="1"/>
</dbReference>
<keyword evidence="10 14" id="KW-0342">GTP-binding</keyword>
<feature type="binding site" evidence="14">
    <location>
        <position position="270"/>
    </location>
    <ligand>
        <name>Zn(2+)</name>
        <dbReference type="ChEBI" id="CHEBI:29105"/>
        <note>catalytic</note>
    </ligand>
</feature>
<dbReference type="NCBIfam" id="NF001591">
    <property type="entry name" value="PRK00393.1"/>
    <property type="match status" value="1"/>
</dbReference>
<comment type="similarity">
    <text evidence="15">Belongs to the DHBP synthase family.</text>
</comment>
<feature type="binding site" evidence="15">
    <location>
        <position position="30"/>
    </location>
    <ligand>
        <name>Mg(2+)</name>
        <dbReference type="ChEBI" id="CHEBI:18420"/>
        <label>1</label>
    </ligand>
</feature>
<evidence type="ECO:0000256" key="4">
    <source>
        <dbReference type="ARBA" id="ARBA00005520"/>
    </source>
</evidence>
<keyword evidence="12 15" id="KW-0456">Lyase</keyword>
<feature type="binding site" evidence="14">
    <location>
        <position position="275"/>
    </location>
    <ligand>
        <name>GTP</name>
        <dbReference type="ChEBI" id="CHEBI:37565"/>
    </ligand>
</feature>
<feature type="binding site" evidence="14">
    <location>
        <position position="272"/>
    </location>
    <ligand>
        <name>Zn(2+)</name>
        <dbReference type="ChEBI" id="CHEBI:29105"/>
        <note>catalytic</note>
    </ligand>
</feature>